<organism evidence="2 3">
    <name type="scientific">Piliocolobus tephrosceles</name>
    <name type="common">Ugandan red Colobus</name>
    <dbReference type="NCBI Taxonomy" id="591936"/>
    <lineage>
        <taxon>Eukaryota</taxon>
        <taxon>Metazoa</taxon>
        <taxon>Chordata</taxon>
        <taxon>Craniata</taxon>
        <taxon>Vertebrata</taxon>
        <taxon>Euteleostomi</taxon>
        <taxon>Mammalia</taxon>
        <taxon>Eutheria</taxon>
        <taxon>Euarchontoglires</taxon>
        <taxon>Primates</taxon>
        <taxon>Haplorrhini</taxon>
        <taxon>Catarrhini</taxon>
        <taxon>Cercopithecidae</taxon>
        <taxon>Colobinae</taxon>
        <taxon>Piliocolobus</taxon>
    </lineage>
</organism>
<reference evidence="2" key="1">
    <citation type="submission" date="2025-08" db="UniProtKB">
        <authorList>
            <consortium name="Ensembl"/>
        </authorList>
    </citation>
    <scope>IDENTIFICATION</scope>
</reference>
<protein>
    <submittedName>
        <fullName evidence="2">Uncharacterized protein</fullName>
    </submittedName>
</protein>
<evidence type="ECO:0000313" key="3">
    <source>
        <dbReference type="Proteomes" id="UP000694416"/>
    </source>
</evidence>
<proteinExistence type="predicted"/>
<keyword evidence="1" id="KW-0812">Transmembrane</keyword>
<sequence length="172" mass="19002">MAYIYPTACCTSLPTKSLNTGISLITILILSVASLLSTAAPPSCCECYQFFHCGGKMQQSFTYHTHIEKSCYGTLIEEGVESRKGYCKVKNPEVSGSHNEAICSKGRQWFCFTKIGQWGVNTQVLKDIKREQIIAKAKATIPLMPKSPMVFPTFYTKLQADVSLPKSGKNCL</sequence>
<keyword evidence="1" id="KW-0472">Membrane</keyword>
<dbReference type="Proteomes" id="UP000694416">
    <property type="component" value="Unplaced"/>
</dbReference>
<accession>A0A8C9LZM5</accession>
<feature type="transmembrane region" description="Helical" evidence="1">
    <location>
        <begin position="21"/>
        <end position="40"/>
    </location>
</feature>
<dbReference type="Ensembl" id="ENSPTET00000055166.1">
    <property type="protein sequence ID" value="ENSPTEP00000041274.1"/>
    <property type="gene ID" value="ENSPTEG00000037852.1"/>
</dbReference>
<evidence type="ECO:0000256" key="1">
    <source>
        <dbReference type="SAM" id="Phobius"/>
    </source>
</evidence>
<name>A0A8C9LZM5_9PRIM</name>
<reference evidence="2" key="2">
    <citation type="submission" date="2025-09" db="UniProtKB">
        <authorList>
            <consortium name="Ensembl"/>
        </authorList>
    </citation>
    <scope>IDENTIFICATION</scope>
</reference>
<keyword evidence="3" id="KW-1185">Reference proteome</keyword>
<evidence type="ECO:0000313" key="2">
    <source>
        <dbReference type="Ensembl" id="ENSPTEP00000041274.1"/>
    </source>
</evidence>
<keyword evidence="1" id="KW-1133">Transmembrane helix</keyword>
<dbReference type="AlphaFoldDB" id="A0A8C9LZM5"/>